<evidence type="ECO:0000313" key="4">
    <source>
        <dbReference type="Proteomes" id="UP000054284"/>
    </source>
</evidence>
<dbReference type="EMBL" id="ASRH01000006">
    <property type="protein sequence ID" value="EWG06898.1"/>
    <property type="molecule type" value="Genomic_DNA"/>
</dbReference>
<reference evidence="2 3" key="2">
    <citation type="submission" date="2015-03" db="EMBL/GenBank/DDBJ databases">
        <title>Metagenome Sequencing of an Archaeal-Dominated Microbial Community from a Hot Spring at the Los Azufres Geothermal Field, Mexico.</title>
        <authorList>
            <person name="Servin-Garciduenas L.E."/>
            <person name="Martinez-Romero E."/>
        </authorList>
    </citation>
    <scope>NUCLEOTIDE SEQUENCE [LARGE SCALE GENOMIC DNA]</scope>
    <source>
        <strain evidence="2">AZ1-454</strain>
    </source>
</reference>
<organism evidence="1 4">
    <name type="scientific">Candidatus Aramenus sulfurataquae</name>
    <dbReference type="NCBI Taxonomy" id="1326980"/>
    <lineage>
        <taxon>Archaea</taxon>
        <taxon>Thermoproteota</taxon>
        <taxon>Thermoprotei</taxon>
        <taxon>Sulfolobales</taxon>
        <taxon>Sulfolobaceae</taxon>
        <taxon>Candidatus Aramenus</taxon>
    </lineage>
</organism>
<name>W7KL22_9CREN</name>
<protein>
    <submittedName>
        <fullName evidence="1">Uncharacterized protein</fullName>
    </submittedName>
</protein>
<gene>
    <name evidence="1" type="ORF">ASUL_06909</name>
    <name evidence="2" type="ORF">TQ35_01205</name>
</gene>
<sequence length="79" mass="8805">MKELDLSQQSGGCGSNSTSVRLMRFWLESGGNQTVKIIAQQGVQADEVEMWATVMQERGVKVLKKELVDGKVVYEVYLP</sequence>
<keyword evidence="4" id="KW-1185">Reference proteome</keyword>
<evidence type="ECO:0000313" key="2">
    <source>
        <dbReference type="EMBL" id="KJR79541.1"/>
    </source>
</evidence>
<comment type="caution">
    <text evidence="1">The sequence shown here is derived from an EMBL/GenBank/DDBJ whole genome shotgun (WGS) entry which is preliminary data.</text>
</comment>
<dbReference type="EMBL" id="JZWS01000004">
    <property type="protein sequence ID" value="KJR79541.1"/>
    <property type="molecule type" value="Genomic_DNA"/>
</dbReference>
<evidence type="ECO:0000313" key="1">
    <source>
        <dbReference type="EMBL" id="EWG06898.1"/>
    </source>
</evidence>
<dbReference type="AlphaFoldDB" id="W7KL22"/>
<proteinExistence type="predicted"/>
<evidence type="ECO:0000313" key="3">
    <source>
        <dbReference type="Proteomes" id="UP000053480"/>
    </source>
</evidence>
<reference evidence="1 4" key="1">
    <citation type="journal article" date="2014" name="Genome Announc.">
        <title>Draft Genome Sequence of the Sulfolobales Archaeon AZ1, Obtained through Metagenomic Analysis of a Mexican Hot Spring.</title>
        <authorList>
            <person name="Servin-Garciduenas L.E."/>
            <person name="Martinez-Romero E."/>
        </authorList>
    </citation>
    <scope>NUCLEOTIDE SEQUENCE [LARGE SCALE GENOMIC DNA]</scope>
    <source>
        <strain evidence="1">AZ1-illumnia</strain>
    </source>
</reference>
<accession>W7KL22</accession>
<dbReference type="Proteomes" id="UP000054284">
    <property type="component" value="Unassembled WGS sequence"/>
</dbReference>